<protein>
    <recommendedName>
        <fullName evidence="2">ATPase domain-containing protein</fullName>
    </recommendedName>
</protein>
<dbReference type="EMBL" id="CP090171">
    <property type="protein sequence ID" value="UJO22258.1"/>
    <property type="molecule type" value="Genomic_DNA"/>
</dbReference>
<dbReference type="RefSeq" id="XP_047766624.1">
    <property type="nucleotide sequence ID" value="XM_047908688.1"/>
</dbReference>
<dbReference type="AlphaFoldDB" id="A0A9Q8PGX8"/>
<gene>
    <name evidence="3" type="ORF">CLAFUR5_09540</name>
</gene>
<accession>A0A9Q8PGX8</accession>
<reference evidence="3" key="2">
    <citation type="journal article" date="2022" name="Microb. Genom.">
        <title>A chromosome-scale genome assembly of the tomato pathogen Cladosporium fulvum reveals a compartmentalized genome architecture and the presence of a dispensable chromosome.</title>
        <authorList>
            <person name="Zaccaron A.Z."/>
            <person name="Chen L.H."/>
            <person name="Samaras A."/>
            <person name="Stergiopoulos I."/>
        </authorList>
    </citation>
    <scope>NUCLEOTIDE SEQUENCE</scope>
    <source>
        <strain evidence="3">Race5_Kim</strain>
    </source>
</reference>
<dbReference type="GeneID" id="71989418"/>
<dbReference type="SUPFAM" id="SSF52540">
    <property type="entry name" value="P-loop containing nucleoside triphosphate hydrolases"/>
    <property type="match status" value="1"/>
</dbReference>
<sequence>MASLIRHTRPSTPLLTKHTNLHFSAKHARSLMGLGEIAGVVANPAETLRQLNESKEMLRKAKEDHELTQEAKKIPRKHTFSKLPGFHGRKNEQALFRRILSNDPRLSVIFGATSVGKTALLREVLATDDFYVIKFDLRISGFADLRTLYLTLCEQFERFFEEMHDEEMDKSKLTFKHLVLELNEKESTEKGYTVTVADLASLMESLQSCLLKYWEYDPESQKEEKQTEDSHLDQPAERRADTKAEQKQGEASKDKPAFRKKPIVFLLDEAHKLPALVDDLLSLKAFLDCLLVLSKQDRLCHVILCTSDSFFQHFLRQMNIGHHAQLMTIGDCTKEETLLYFLDQMLSSVPQDLAGKLAFDPIYDAFGGKLSHINDYIASWANSGGTLTPETSAIFIQAYTLLQFHLTRADFQTFSPLSTATDGTSTEDDGQKFSPDNLLYVMKKMVKEPYSLPYFKLCRDIGTAQVDSMIKTRILELRWIRSVTDEHEGSPEHVWSKDGVERPVVMPMTKIIRKAMEVILKEEGETE</sequence>
<name>A0A9Q8PGX8_PASFU</name>
<dbReference type="PANTHER" id="PTHR37096">
    <property type="entry name" value="YALI0E33429P"/>
    <property type="match status" value="1"/>
</dbReference>
<feature type="domain" description="ATPase" evidence="2">
    <location>
        <begin position="101"/>
        <end position="373"/>
    </location>
</feature>
<reference evidence="3" key="1">
    <citation type="submission" date="2021-12" db="EMBL/GenBank/DDBJ databases">
        <authorList>
            <person name="Zaccaron A."/>
            <person name="Stergiopoulos I."/>
        </authorList>
    </citation>
    <scope>NUCLEOTIDE SEQUENCE</scope>
    <source>
        <strain evidence="3">Race5_Kim</strain>
    </source>
</reference>
<evidence type="ECO:0000259" key="2">
    <source>
        <dbReference type="Pfam" id="PF01637"/>
    </source>
</evidence>
<keyword evidence="4" id="KW-1185">Reference proteome</keyword>
<evidence type="ECO:0000256" key="1">
    <source>
        <dbReference type="SAM" id="MobiDB-lite"/>
    </source>
</evidence>
<dbReference type="GO" id="GO:0005524">
    <property type="term" value="F:ATP binding"/>
    <property type="evidence" value="ECO:0007669"/>
    <property type="project" value="InterPro"/>
</dbReference>
<dbReference type="InterPro" id="IPR051667">
    <property type="entry name" value="Archaeal_ATPase_domain"/>
</dbReference>
<feature type="region of interest" description="Disordered" evidence="1">
    <location>
        <begin position="222"/>
        <end position="255"/>
    </location>
</feature>
<organism evidence="3 4">
    <name type="scientific">Passalora fulva</name>
    <name type="common">Tomato leaf mold</name>
    <name type="synonym">Cladosporium fulvum</name>
    <dbReference type="NCBI Taxonomy" id="5499"/>
    <lineage>
        <taxon>Eukaryota</taxon>
        <taxon>Fungi</taxon>
        <taxon>Dikarya</taxon>
        <taxon>Ascomycota</taxon>
        <taxon>Pezizomycotina</taxon>
        <taxon>Dothideomycetes</taxon>
        <taxon>Dothideomycetidae</taxon>
        <taxon>Mycosphaerellales</taxon>
        <taxon>Mycosphaerellaceae</taxon>
        <taxon>Fulvia</taxon>
    </lineage>
</organism>
<dbReference type="Pfam" id="PF01637">
    <property type="entry name" value="ATPase_2"/>
    <property type="match status" value="1"/>
</dbReference>
<proteinExistence type="predicted"/>
<dbReference type="Gene3D" id="3.40.50.300">
    <property type="entry name" value="P-loop containing nucleotide triphosphate hydrolases"/>
    <property type="match status" value="1"/>
</dbReference>
<dbReference type="InterPro" id="IPR027417">
    <property type="entry name" value="P-loop_NTPase"/>
</dbReference>
<dbReference type="InterPro" id="IPR011579">
    <property type="entry name" value="ATPase_dom"/>
</dbReference>
<evidence type="ECO:0000313" key="3">
    <source>
        <dbReference type="EMBL" id="UJO22258.1"/>
    </source>
</evidence>
<dbReference type="OrthoDB" id="2150628at2759"/>
<dbReference type="KEGG" id="ffu:CLAFUR5_09540"/>
<evidence type="ECO:0000313" key="4">
    <source>
        <dbReference type="Proteomes" id="UP000756132"/>
    </source>
</evidence>
<dbReference type="Proteomes" id="UP000756132">
    <property type="component" value="Chromosome 9"/>
</dbReference>
<dbReference type="OMA" id="DLRWTEP"/>
<dbReference type="PANTHER" id="PTHR37096:SF1">
    <property type="entry name" value="AAA+ ATPASE DOMAIN-CONTAINING PROTEIN"/>
    <property type="match status" value="1"/>
</dbReference>